<feature type="domain" description="DUF4183" evidence="1">
    <location>
        <begin position="18"/>
        <end position="88"/>
    </location>
</feature>
<comment type="caution">
    <text evidence="2">The sequence shown here is derived from an EMBL/GenBank/DDBJ whole genome shotgun (WGS) entry which is preliminary data.</text>
</comment>
<dbReference type="Pfam" id="PF13799">
    <property type="entry name" value="DUF4183"/>
    <property type="match status" value="1"/>
</dbReference>
<name>A0ABV6KG28_9BACI</name>
<dbReference type="RefSeq" id="WP_335964106.1">
    <property type="nucleotide sequence ID" value="NZ_JAXBLX010000082.1"/>
</dbReference>
<protein>
    <submittedName>
        <fullName evidence="2">DUF4183 domain-containing protein</fullName>
    </submittedName>
</protein>
<reference evidence="2 3" key="1">
    <citation type="submission" date="2024-09" db="EMBL/GenBank/DDBJ databases">
        <authorList>
            <person name="Sun Q."/>
            <person name="Mori K."/>
        </authorList>
    </citation>
    <scope>NUCLEOTIDE SEQUENCE [LARGE SCALE GENOMIC DNA]</scope>
    <source>
        <strain evidence="2 3">NCAIM B.02610</strain>
    </source>
</reference>
<evidence type="ECO:0000259" key="1">
    <source>
        <dbReference type="Pfam" id="PF13799"/>
    </source>
</evidence>
<gene>
    <name evidence="2" type="ORF">ACFFHM_17635</name>
</gene>
<proteinExistence type="predicted"/>
<organism evidence="2 3">
    <name type="scientific">Halalkalibacter kiskunsagensis</name>
    <dbReference type="NCBI Taxonomy" id="1548599"/>
    <lineage>
        <taxon>Bacteria</taxon>
        <taxon>Bacillati</taxon>
        <taxon>Bacillota</taxon>
        <taxon>Bacilli</taxon>
        <taxon>Bacillales</taxon>
        <taxon>Bacillaceae</taxon>
        <taxon>Halalkalibacter</taxon>
    </lineage>
</organism>
<dbReference type="EMBL" id="JBHLUX010000066">
    <property type="protein sequence ID" value="MFC0472263.1"/>
    <property type="molecule type" value="Genomic_DNA"/>
</dbReference>
<dbReference type="InterPro" id="IPR025237">
    <property type="entry name" value="DUF4183"/>
</dbReference>
<accession>A0ABV6KG28</accession>
<evidence type="ECO:0000313" key="3">
    <source>
        <dbReference type="Proteomes" id="UP001589838"/>
    </source>
</evidence>
<sequence>MAIVKPFIDSQRFASTIGAGTVDVDDRTFVFADTTPDTGLTAFPTVFASYNLYINGILQLDTESTFDGTTLTIIDGNLQNAGVPILLECTVN</sequence>
<evidence type="ECO:0000313" key="2">
    <source>
        <dbReference type="EMBL" id="MFC0472263.1"/>
    </source>
</evidence>
<keyword evidence="3" id="KW-1185">Reference proteome</keyword>
<dbReference type="Proteomes" id="UP001589838">
    <property type="component" value="Unassembled WGS sequence"/>
</dbReference>